<gene>
    <name evidence="1" type="ORF">BINO364_LOCUS13035</name>
</gene>
<organism evidence="1 2">
    <name type="scientific">Brenthis ino</name>
    <name type="common">lesser marbled fritillary</name>
    <dbReference type="NCBI Taxonomy" id="405034"/>
    <lineage>
        <taxon>Eukaryota</taxon>
        <taxon>Metazoa</taxon>
        <taxon>Ecdysozoa</taxon>
        <taxon>Arthropoda</taxon>
        <taxon>Hexapoda</taxon>
        <taxon>Insecta</taxon>
        <taxon>Pterygota</taxon>
        <taxon>Neoptera</taxon>
        <taxon>Endopterygota</taxon>
        <taxon>Lepidoptera</taxon>
        <taxon>Glossata</taxon>
        <taxon>Ditrysia</taxon>
        <taxon>Papilionoidea</taxon>
        <taxon>Nymphalidae</taxon>
        <taxon>Heliconiinae</taxon>
        <taxon>Argynnini</taxon>
        <taxon>Brenthis</taxon>
    </lineage>
</organism>
<proteinExistence type="predicted"/>
<sequence length="77" mass="8844">MDKDPIISAGVLPSGLPYILRKVTVKKCLKTRPLKLVKWSASQSSYRLRKRSRTVGTRLQTCQLNNVPFFVREVIKK</sequence>
<dbReference type="AlphaFoldDB" id="A0A8J9VQX8"/>
<protein>
    <submittedName>
        <fullName evidence="1">Uncharacterized protein</fullName>
    </submittedName>
</protein>
<feature type="non-terminal residue" evidence="1">
    <location>
        <position position="77"/>
    </location>
</feature>
<name>A0A8J9VQX8_9NEOP</name>
<dbReference type="Proteomes" id="UP000838878">
    <property type="component" value="Chromosome 7"/>
</dbReference>
<accession>A0A8J9VQX8</accession>
<evidence type="ECO:0000313" key="2">
    <source>
        <dbReference type="Proteomes" id="UP000838878"/>
    </source>
</evidence>
<dbReference type="EMBL" id="OV170227">
    <property type="protein sequence ID" value="CAH0727733.1"/>
    <property type="molecule type" value="Genomic_DNA"/>
</dbReference>
<evidence type="ECO:0000313" key="1">
    <source>
        <dbReference type="EMBL" id="CAH0727733.1"/>
    </source>
</evidence>
<reference evidence="1" key="1">
    <citation type="submission" date="2021-12" db="EMBL/GenBank/DDBJ databases">
        <authorList>
            <person name="Martin H S."/>
        </authorList>
    </citation>
    <scope>NUCLEOTIDE SEQUENCE</scope>
</reference>
<keyword evidence="2" id="KW-1185">Reference proteome</keyword>